<proteinExistence type="inferred from homology"/>
<dbReference type="RefSeq" id="XP_017992139.1">
    <property type="nucleotide sequence ID" value="XM_018135429.1"/>
</dbReference>
<dbReference type="InterPro" id="IPR001232">
    <property type="entry name" value="SKP1-like"/>
</dbReference>
<evidence type="ECO:0000256" key="3">
    <source>
        <dbReference type="ARBA" id="ARBA00021347"/>
    </source>
</evidence>
<dbReference type="Proteomes" id="UP000037751">
    <property type="component" value="Unassembled WGS sequence"/>
</dbReference>
<evidence type="ECO:0000256" key="2">
    <source>
        <dbReference type="ARBA" id="ARBA00009993"/>
    </source>
</evidence>
<comment type="subcellular location">
    <subcellularLocation>
        <location evidence="1">Nucleus</location>
    </subcellularLocation>
</comment>
<dbReference type="GO" id="GO:0005634">
    <property type="term" value="C:nucleus"/>
    <property type="evidence" value="ECO:0007669"/>
    <property type="project" value="UniProtKB-SubCell"/>
</dbReference>
<dbReference type="GeneID" id="28727304"/>
<evidence type="ECO:0000256" key="1">
    <source>
        <dbReference type="ARBA" id="ARBA00004123"/>
    </source>
</evidence>
<name>A0A0M8MQ07_9BASI</name>
<dbReference type="InterPro" id="IPR016073">
    <property type="entry name" value="Skp1_comp_POZ"/>
</dbReference>
<evidence type="ECO:0000259" key="5">
    <source>
        <dbReference type="Pfam" id="PF03931"/>
    </source>
</evidence>
<dbReference type="InterPro" id="IPR011333">
    <property type="entry name" value="SKP1/BTB/POZ_sf"/>
</dbReference>
<evidence type="ECO:0000256" key="4">
    <source>
        <dbReference type="ARBA" id="ARBA00023242"/>
    </source>
</evidence>
<dbReference type="SMART" id="SM00512">
    <property type="entry name" value="Skp1"/>
    <property type="match status" value="1"/>
</dbReference>
<dbReference type="Pfam" id="PF03931">
    <property type="entry name" value="Skp1_POZ"/>
    <property type="match status" value="1"/>
</dbReference>
<dbReference type="FunFam" id="3.30.710.10:FF:000035">
    <property type="entry name" value="Elongin C transcription elongation factor"/>
    <property type="match status" value="1"/>
</dbReference>
<dbReference type="VEuPathDB" id="FungiDB:Malapachy_0917"/>
<reference evidence="6 7" key="1">
    <citation type="submission" date="2015-07" db="EMBL/GenBank/DDBJ databases">
        <title>Draft Genome Sequence of Malassezia furfur CBS1878 and Malassezia pachydermatis CBS1879.</title>
        <authorList>
            <person name="Triana S."/>
            <person name="Ohm R."/>
            <person name="Gonzalez A."/>
            <person name="DeCock H."/>
            <person name="Restrepo S."/>
            <person name="Celis A."/>
        </authorList>
    </citation>
    <scope>NUCLEOTIDE SEQUENCE [LARGE SCALE GENOMIC DNA]</scope>
    <source>
        <strain evidence="6 7">CBS 1879</strain>
    </source>
</reference>
<feature type="domain" description="SKP1 component POZ" evidence="5">
    <location>
        <begin position="6"/>
        <end position="68"/>
    </location>
</feature>
<dbReference type="STRING" id="77020.A0A0M8MQ07"/>
<dbReference type="Gene3D" id="3.30.710.10">
    <property type="entry name" value="Potassium Channel Kv1.1, Chain A"/>
    <property type="match status" value="1"/>
</dbReference>
<accession>A0A0M8MQ07</accession>
<protein>
    <recommendedName>
        <fullName evidence="3">Elongin-C</fullName>
    </recommendedName>
</protein>
<dbReference type="OrthoDB" id="249087at2759"/>
<dbReference type="SUPFAM" id="SSF54695">
    <property type="entry name" value="POZ domain"/>
    <property type="match status" value="1"/>
</dbReference>
<comment type="similarity">
    <text evidence="2">Belongs to the SKP1 family.</text>
</comment>
<sequence>MPTQWVTLLSDDGYRFIVDMEWAMLSGTIKSMLSMEEGSFSEAESGVCKLQIRSGQVLEKVVEYLQWHARNKNRTEFNIKEFERKIPPELALELYVDAMTLTAGLWRPTFWKV</sequence>
<gene>
    <name evidence="6" type="ORF">Malapachy_0917</name>
</gene>
<dbReference type="EMBL" id="LGAV01000003">
    <property type="protein sequence ID" value="KOS14507.1"/>
    <property type="molecule type" value="Genomic_DNA"/>
</dbReference>
<dbReference type="AlphaFoldDB" id="A0A0M8MQ07"/>
<organism evidence="6 7">
    <name type="scientific">Malassezia pachydermatis</name>
    <dbReference type="NCBI Taxonomy" id="77020"/>
    <lineage>
        <taxon>Eukaryota</taxon>
        <taxon>Fungi</taxon>
        <taxon>Dikarya</taxon>
        <taxon>Basidiomycota</taxon>
        <taxon>Ustilaginomycotina</taxon>
        <taxon>Malasseziomycetes</taxon>
        <taxon>Malasseziales</taxon>
        <taxon>Malasseziaceae</taxon>
        <taxon>Malassezia</taxon>
    </lineage>
</organism>
<dbReference type="InterPro" id="IPR039948">
    <property type="entry name" value="ELC1"/>
</dbReference>
<keyword evidence="4" id="KW-0539">Nucleus</keyword>
<dbReference type="GO" id="GO:0006511">
    <property type="term" value="P:ubiquitin-dependent protein catabolic process"/>
    <property type="evidence" value="ECO:0007669"/>
    <property type="project" value="InterPro"/>
</dbReference>
<evidence type="ECO:0000313" key="7">
    <source>
        <dbReference type="Proteomes" id="UP000037751"/>
    </source>
</evidence>
<evidence type="ECO:0000313" key="6">
    <source>
        <dbReference type="EMBL" id="KOS14507.1"/>
    </source>
</evidence>
<keyword evidence="7" id="KW-1185">Reference proteome</keyword>
<dbReference type="PANTHER" id="PTHR20648">
    <property type="entry name" value="ELONGIN-C"/>
    <property type="match status" value="1"/>
</dbReference>
<comment type="caution">
    <text evidence="6">The sequence shown here is derived from an EMBL/GenBank/DDBJ whole genome shotgun (WGS) entry which is preliminary data.</text>
</comment>